<evidence type="ECO:0000313" key="5">
    <source>
        <dbReference type="Proteomes" id="UP001497516"/>
    </source>
</evidence>
<feature type="chain" id="PRO_5043662715" description="Chitin-binding type-1 domain-containing protein" evidence="2">
    <location>
        <begin position="35"/>
        <end position="116"/>
    </location>
</feature>
<feature type="disulfide bond" evidence="1">
    <location>
        <begin position="57"/>
        <end position="71"/>
    </location>
</feature>
<keyword evidence="1" id="KW-1015">Disulfide bond</keyword>
<dbReference type="InterPro" id="IPR001002">
    <property type="entry name" value="Chitin-bd_1"/>
</dbReference>
<evidence type="ECO:0000259" key="3">
    <source>
        <dbReference type="PROSITE" id="PS50941"/>
    </source>
</evidence>
<feature type="disulfide bond" evidence="1">
    <location>
        <begin position="52"/>
        <end position="64"/>
    </location>
</feature>
<dbReference type="AlphaFoldDB" id="A0AAV2GTT5"/>
<dbReference type="GO" id="GO:0008061">
    <property type="term" value="F:chitin binding"/>
    <property type="evidence" value="ECO:0007669"/>
    <property type="project" value="UniProtKB-UniRule"/>
</dbReference>
<sequence length="116" mass="12550">MPLQPGAVLITAMVLTTLILVMMIMSPLPIPVAAESDDHRCTCKRYSRCDGCDTDRCCSPSGYCGSGRGYCRPCNCPTKGCCDPPPHGEKQLPAFYENAMHAAVVDLRHNATTVED</sequence>
<feature type="domain" description="Chitin-binding type-1" evidence="3">
    <location>
        <begin position="46"/>
        <end position="84"/>
    </location>
</feature>
<evidence type="ECO:0000313" key="4">
    <source>
        <dbReference type="EMBL" id="CAL1414109.1"/>
    </source>
</evidence>
<evidence type="ECO:0000256" key="2">
    <source>
        <dbReference type="SAM" id="SignalP"/>
    </source>
</evidence>
<keyword evidence="1" id="KW-0147">Chitin-binding</keyword>
<feature type="signal peptide" evidence="2">
    <location>
        <begin position="1"/>
        <end position="34"/>
    </location>
</feature>
<reference evidence="4 5" key="1">
    <citation type="submission" date="2024-04" db="EMBL/GenBank/DDBJ databases">
        <authorList>
            <person name="Fracassetti M."/>
        </authorList>
    </citation>
    <scope>NUCLEOTIDE SEQUENCE [LARGE SCALE GENOMIC DNA]</scope>
</reference>
<dbReference type="PROSITE" id="PS50941">
    <property type="entry name" value="CHIT_BIND_I_2"/>
    <property type="match status" value="1"/>
</dbReference>
<proteinExistence type="predicted"/>
<comment type="caution">
    <text evidence="1">Lacks conserved residue(s) required for the propagation of feature annotation.</text>
</comment>
<dbReference type="EMBL" id="OZ034822">
    <property type="protein sequence ID" value="CAL1414109.1"/>
    <property type="molecule type" value="Genomic_DNA"/>
</dbReference>
<accession>A0AAV2GTT5</accession>
<dbReference type="PROSITE" id="PS00026">
    <property type="entry name" value="CHIT_BIND_I_1"/>
    <property type="match status" value="1"/>
</dbReference>
<evidence type="ECO:0000256" key="1">
    <source>
        <dbReference type="PROSITE-ProRule" id="PRU00261"/>
    </source>
</evidence>
<dbReference type="Proteomes" id="UP001497516">
    <property type="component" value="Chromosome 9"/>
</dbReference>
<name>A0AAV2GTT5_9ROSI</name>
<keyword evidence="5" id="KW-1185">Reference proteome</keyword>
<protein>
    <recommendedName>
        <fullName evidence="3">Chitin-binding type-1 domain-containing protein</fullName>
    </recommendedName>
</protein>
<organism evidence="4 5">
    <name type="scientific">Linum trigynum</name>
    <dbReference type="NCBI Taxonomy" id="586398"/>
    <lineage>
        <taxon>Eukaryota</taxon>
        <taxon>Viridiplantae</taxon>
        <taxon>Streptophyta</taxon>
        <taxon>Embryophyta</taxon>
        <taxon>Tracheophyta</taxon>
        <taxon>Spermatophyta</taxon>
        <taxon>Magnoliopsida</taxon>
        <taxon>eudicotyledons</taxon>
        <taxon>Gunneridae</taxon>
        <taxon>Pentapetalae</taxon>
        <taxon>rosids</taxon>
        <taxon>fabids</taxon>
        <taxon>Malpighiales</taxon>
        <taxon>Linaceae</taxon>
        <taxon>Linum</taxon>
    </lineage>
</organism>
<gene>
    <name evidence="4" type="ORF">LTRI10_LOCUS53292</name>
</gene>
<dbReference type="InterPro" id="IPR018371">
    <property type="entry name" value="Chitin-binding_1_CS"/>
</dbReference>
<keyword evidence="2" id="KW-0732">Signal</keyword>